<proteinExistence type="predicted"/>
<evidence type="ECO:0000313" key="1">
    <source>
        <dbReference type="EMBL" id="GAL86980.1"/>
    </source>
</evidence>
<dbReference type="Proteomes" id="UP000030185">
    <property type="component" value="Unassembled WGS sequence"/>
</dbReference>
<keyword evidence="2" id="KW-1185">Reference proteome</keyword>
<protein>
    <submittedName>
        <fullName evidence="1">Uncharacterized protein</fullName>
    </submittedName>
</protein>
<dbReference type="AlphaFoldDB" id="A0A098LJ59"/>
<dbReference type="STRING" id="153721.MYP_4210"/>
<comment type="caution">
    <text evidence="1">The sequence shown here is derived from an EMBL/GenBank/DDBJ whole genome shotgun (WGS) entry which is preliminary data.</text>
</comment>
<sequence length="150" mass="18052">MENKYSNKVRYKLKLNDKRPLKIKPANMVQIKFNDEEIYDRINNAQNEFVLLKRLANGPVRLYRENLSIGTSSTLTLGNTMLYEKPIPDFYYLVKYDQIYIMSKLTFRESLKKIFTDNPEFEKLIDEIKYREFINNIEEIVKDYNERTSN</sequence>
<organism evidence="1 2">
    <name type="scientific">Sporocytophaga myxococcoides</name>
    <dbReference type="NCBI Taxonomy" id="153721"/>
    <lineage>
        <taxon>Bacteria</taxon>
        <taxon>Pseudomonadati</taxon>
        <taxon>Bacteroidota</taxon>
        <taxon>Cytophagia</taxon>
        <taxon>Cytophagales</taxon>
        <taxon>Cytophagaceae</taxon>
        <taxon>Sporocytophaga</taxon>
    </lineage>
</organism>
<accession>A0A098LJ59</accession>
<reference evidence="1 2" key="1">
    <citation type="submission" date="2014-09" db="EMBL/GenBank/DDBJ databases">
        <title>Sporocytophaga myxococcoides PG-01 genome sequencing.</title>
        <authorList>
            <person name="Liu L."/>
            <person name="Gao P.J."/>
            <person name="Chen G.J."/>
            <person name="Wang L.S."/>
        </authorList>
    </citation>
    <scope>NUCLEOTIDE SEQUENCE [LARGE SCALE GENOMIC DNA]</scope>
    <source>
        <strain evidence="1 2">PG-01</strain>
    </source>
</reference>
<name>A0A098LJ59_9BACT</name>
<evidence type="ECO:0000313" key="2">
    <source>
        <dbReference type="Proteomes" id="UP000030185"/>
    </source>
</evidence>
<gene>
    <name evidence="1" type="ORF">MYP_4210</name>
</gene>
<dbReference type="EMBL" id="BBLT01000010">
    <property type="protein sequence ID" value="GAL86980.1"/>
    <property type="molecule type" value="Genomic_DNA"/>
</dbReference>